<protein>
    <submittedName>
        <fullName evidence="2">Uncharacterized protein</fullName>
    </submittedName>
</protein>
<name>I3SM73_LOTJA</name>
<keyword evidence="1" id="KW-0472">Membrane</keyword>
<sequence>MALTSVPEPPELLPLFMVETPFPMLLIFIILSLFLFHKTLQQKAVVA</sequence>
<proteinExistence type="evidence at transcript level"/>
<organism evidence="2">
    <name type="scientific">Lotus japonicus</name>
    <name type="common">Lotus corniculatus var. japonicus</name>
    <dbReference type="NCBI Taxonomy" id="34305"/>
    <lineage>
        <taxon>Eukaryota</taxon>
        <taxon>Viridiplantae</taxon>
        <taxon>Streptophyta</taxon>
        <taxon>Embryophyta</taxon>
        <taxon>Tracheophyta</taxon>
        <taxon>Spermatophyta</taxon>
        <taxon>Magnoliopsida</taxon>
        <taxon>eudicotyledons</taxon>
        <taxon>Gunneridae</taxon>
        <taxon>Pentapetalae</taxon>
        <taxon>rosids</taxon>
        <taxon>fabids</taxon>
        <taxon>Fabales</taxon>
        <taxon>Fabaceae</taxon>
        <taxon>Papilionoideae</taxon>
        <taxon>50 kb inversion clade</taxon>
        <taxon>NPAAA clade</taxon>
        <taxon>Hologalegina</taxon>
        <taxon>robinioid clade</taxon>
        <taxon>Loteae</taxon>
        <taxon>Lotus</taxon>
    </lineage>
</organism>
<reference evidence="2" key="1">
    <citation type="submission" date="2012-05" db="EMBL/GenBank/DDBJ databases">
        <authorList>
            <person name="Krishnakumar V."/>
            <person name="Cheung F."/>
            <person name="Xiao Y."/>
            <person name="Chan A."/>
            <person name="Moskal W.A."/>
            <person name="Town C.D."/>
        </authorList>
    </citation>
    <scope>NUCLEOTIDE SEQUENCE</scope>
</reference>
<accession>I3SM73</accession>
<keyword evidence="1" id="KW-1133">Transmembrane helix</keyword>
<feature type="transmembrane region" description="Helical" evidence="1">
    <location>
        <begin position="12"/>
        <end position="36"/>
    </location>
</feature>
<dbReference type="EMBL" id="BT141571">
    <property type="protein sequence ID" value="AFK41365.1"/>
    <property type="molecule type" value="mRNA"/>
</dbReference>
<evidence type="ECO:0000313" key="2">
    <source>
        <dbReference type="EMBL" id="AFK41365.1"/>
    </source>
</evidence>
<keyword evidence="1" id="KW-0812">Transmembrane</keyword>
<evidence type="ECO:0000256" key="1">
    <source>
        <dbReference type="SAM" id="Phobius"/>
    </source>
</evidence>
<dbReference type="AlphaFoldDB" id="I3SM73"/>